<dbReference type="InterPro" id="IPR022643">
    <property type="entry name" value="De-COase2_C"/>
</dbReference>
<proteinExistence type="inferred from homology"/>
<organism evidence="10 11">
    <name type="scientific">Thermostichus vulcanus str. 'Rupite'</name>
    <dbReference type="NCBI Taxonomy" id="2813851"/>
    <lineage>
        <taxon>Bacteria</taxon>
        <taxon>Bacillati</taxon>
        <taxon>Cyanobacteriota</taxon>
        <taxon>Cyanophyceae</taxon>
        <taxon>Thermostichales</taxon>
        <taxon>Thermostichaceae</taxon>
        <taxon>Thermostichus</taxon>
    </lineage>
</organism>
<evidence type="ECO:0000256" key="3">
    <source>
        <dbReference type="ARBA" id="ARBA00022898"/>
    </source>
</evidence>
<dbReference type="InterPro" id="IPR000183">
    <property type="entry name" value="Orn/DAP/Arg_de-COase"/>
</dbReference>
<keyword evidence="5 7" id="KW-0457">Lysine biosynthesis</keyword>
<feature type="binding site" evidence="5">
    <location>
        <position position="411"/>
    </location>
    <ligand>
        <name>pyridoxal 5'-phosphate</name>
        <dbReference type="ChEBI" id="CHEBI:597326"/>
    </ligand>
</feature>
<dbReference type="PRINTS" id="PR01179">
    <property type="entry name" value="ODADCRBXLASE"/>
</dbReference>
<keyword evidence="5" id="KW-0028">Amino-acid biosynthesis</keyword>
<comment type="caution">
    <text evidence="10">The sequence shown here is derived from an EMBL/GenBank/DDBJ whole genome shotgun (WGS) entry which is preliminary data.</text>
</comment>
<dbReference type="SUPFAM" id="SSF51419">
    <property type="entry name" value="PLP-binding barrel"/>
    <property type="match status" value="1"/>
</dbReference>
<feature type="binding site" evidence="5">
    <location>
        <position position="383"/>
    </location>
    <ligand>
        <name>substrate</name>
    </ligand>
</feature>
<dbReference type="RefSeq" id="WP_244351405.1">
    <property type="nucleotide sequence ID" value="NZ_JAFIRA010000034.1"/>
</dbReference>
<feature type="binding site" evidence="5">
    <location>
        <position position="263"/>
    </location>
    <ligand>
        <name>pyridoxal 5'-phosphate</name>
        <dbReference type="ChEBI" id="CHEBI:597326"/>
    </ligand>
</feature>
<comment type="subunit">
    <text evidence="5">Homodimer.</text>
</comment>
<dbReference type="InterPro" id="IPR022644">
    <property type="entry name" value="De-COase2_N"/>
</dbReference>
<evidence type="ECO:0000256" key="6">
    <source>
        <dbReference type="NCBIfam" id="TIGR01048"/>
    </source>
</evidence>
<evidence type="ECO:0000259" key="9">
    <source>
        <dbReference type="Pfam" id="PF02784"/>
    </source>
</evidence>
<gene>
    <name evidence="5 10" type="primary">lysA</name>
    <name evidence="10" type="ORF">JX360_12395</name>
</gene>
<feature type="domain" description="Orn/DAP/Arg decarboxylase 2 C-terminal" evidence="8">
    <location>
        <begin position="335"/>
        <end position="409"/>
    </location>
</feature>
<keyword evidence="2 5" id="KW-0210">Decarboxylase</keyword>
<keyword evidence="11" id="KW-1185">Reference proteome</keyword>
<keyword evidence="4 5" id="KW-0456">Lyase</keyword>
<evidence type="ECO:0000256" key="5">
    <source>
        <dbReference type="HAMAP-Rule" id="MF_02120"/>
    </source>
</evidence>
<reference evidence="10" key="1">
    <citation type="submission" date="2021-02" db="EMBL/GenBank/DDBJ databases">
        <title>The CRISPR/cas machinery reduction and long-range gene transfer in the hot spring cyanobacterium Synechococcus.</title>
        <authorList>
            <person name="Dvorak P."/>
            <person name="Jahodarova E."/>
            <person name="Hasler P."/>
            <person name="Poulickova A."/>
        </authorList>
    </citation>
    <scope>NUCLEOTIDE SEQUENCE</scope>
    <source>
        <strain evidence="10">Rupite</strain>
    </source>
</reference>
<feature type="binding site" evidence="5">
    <location>
        <position position="411"/>
    </location>
    <ligand>
        <name>substrate</name>
    </ligand>
</feature>
<dbReference type="Pfam" id="PF00278">
    <property type="entry name" value="Orn_DAP_Arg_deC"/>
    <property type="match status" value="1"/>
</dbReference>
<evidence type="ECO:0000256" key="2">
    <source>
        <dbReference type="ARBA" id="ARBA00022793"/>
    </source>
</evidence>
<dbReference type="SUPFAM" id="SSF50621">
    <property type="entry name" value="Alanine racemase C-terminal domain-like"/>
    <property type="match status" value="1"/>
</dbReference>
<dbReference type="InterPro" id="IPR002986">
    <property type="entry name" value="DAP_deCOOHase_LysA"/>
</dbReference>
<feature type="modified residue" description="N6-(pyridoxal phosphate)lysine" evidence="5">
    <location>
        <position position="86"/>
    </location>
</feature>
<comment type="cofactor">
    <cofactor evidence="1 5 7">
        <name>pyridoxal 5'-phosphate</name>
        <dbReference type="ChEBI" id="CHEBI:597326"/>
    </cofactor>
</comment>
<protein>
    <recommendedName>
        <fullName evidence="5 6">Diaminopimelate decarboxylase</fullName>
        <shortName evidence="5">DAP decarboxylase</shortName>
        <shortName evidence="5">DAPDC</shortName>
        <ecNumber evidence="5 6">4.1.1.20</ecNumber>
    </recommendedName>
</protein>
<dbReference type="PANTHER" id="PTHR43727:SF2">
    <property type="entry name" value="GROUP IV DECARBOXYLASE"/>
    <property type="match status" value="1"/>
</dbReference>
<dbReference type="PANTHER" id="PTHR43727">
    <property type="entry name" value="DIAMINOPIMELATE DECARBOXYLASE"/>
    <property type="match status" value="1"/>
</dbReference>
<dbReference type="EMBL" id="JAFIRA010000034">
    <property type="protein sequence ID" value="MCJ2543694.1"/>
    <property type="molecule type" value="Genomic_DNA"/>
</dbReference>
<dbReference type="Gene3D" id="2.40.37.10">
    <property type="entry name" value="Lyase, Ornithine Decarboxylase, Chain A, domain 1"/>
    <property type="match status" value="1"/>
</dbReference>
<evidence type="ECO:0000313" key="11">
    <source>
        <dbReference type="Proteomes" id="UP000830835"/>
    </source>
</evidence>
<evidence type="ECO:0000259" key="8">
    <source>
        <dbReference type="Pfam" id="PF00278"/>
    </source>
</evidence>
<feature type="binding site" evidence="5">
    <location>
        <position position="351"/>
    </location>
    <ligand>
        <name>substrate</name>
    </ligand>
</feature>
<dbReference type="InterPro" id="IPR009006">
    <property type="entry name" value="Ala_racemase/Decarboxylase_C"/>
</dbReference>
<dbReference type="InterPro" id="IPR029066">
    <property type="entry name" value="PLP-binding_barrel"/>
</dbReference>
<evidence type="ECO:0000256" key="7">
    <source>
        <dbReference type="RuleBase" id="RU003738"/>
    </source>
</evidence>
<dbReference type="PRINTS" id="PR01181">
    <property type="entry name" value="DAPDCRBXLASE"/>
</dbReference>
<feature type="binding site" evidence="5">
    <location>
        <position position="355"/>
    </location>
    <ligand>
        <name>substrate</name>
    </ligand>
</feature>
<feature type="domain" description="Orn/DAP/Arg decarboxylase 2 N-terminal" evidence="9">
    <location>
        <begin position="61"/>
        <end position="311"/>
    </location>
</feature>
<dbReference type="Pfam" id="PF02784">
    <property type="entry name" value="Orn_Arg_deC_N"/>
    <property type="match status" value="1"/>
</dbReference>
<dbReference type="CDD" id="cd06828">
    <property type="entry name" value="PLPDE_III_DapDC"/>
    <property type="match status" value="1"/>
</dbReference>
<dbReference type="EC" id="4.1.1.20" evidence="5 6"/>
<comment type="function">
    <text evidence="5">Specifically catalyzes the decarboxylation of meso-diaminopimelate (meso-DAP) to L-lysine.</text>
</comment>
<dbReference type="GO" id="GO:0008836">
    <property type="term" value="F:diaminopimelate decarboxylase activity"/>
    <property type="evidence" value="ECO:0007669"/>
    <property type="project" value="UniProtKB-EC"/>
</dbReference>
<accession>A0ABT0CD32</accession>
<keyword evidence="3 5" id="KW-0663">Pyridoxal phosphate</keyword>
<dbReference type="NCBIfam" id="TIGR01048">
    <property type="entry name" value="lysA"/>
    <property type="match status" value="1"/>
</dbReference>
<evidence type="ECO:0000256" key="1">
    <source>
        <dbReference type="ARBA" id="ARBA00001933"/>
    </source>
</evidence>
<name>A0ABT0CD32_THEVL</name>
<comment type="pathway">
    <text evidence="5 7">Amino-acid biosynthesis; L-lysine biosynthesis via DAP pathway; L-lysine from DL-2,6-diaminopimelate: step 1/1.</text>
</comment>
<dbReference type="HAMAP" id="MF_02120">
    <property type="entry name" value="LysA"/>
    <property type="match status" value="1"/>
</dbReference>
<feature type="binding site" evidence="5">
    <location>
        <begin position="305"/>
        <end position="308"/>
    </location>
    <ligand>
        <name>pyridoxal 5'-phosphate</name>
        <dbReference type="ChEBI" id="CHEBI:597326"/>
    </ligand>
</feature>
<dbReference type="Proteomes" id="UP000830835">
    <property type="component" value="Unassembled WGS sequence"/>
</dbReference>
<evidence type="ECO:0000313" key="10">
    <source>
        <dbReference type="EMBL" id="MCJ2543694.1"/>
    </source>
</evidence>
<feature type="binding site" evidence="5">
    <location>
        <position position="308"/>
    </location>
    <ligand>
        <name>substrate</name>
    </ligand>
</feature>
<comment type="similarity">
    <text evidence="5">Belongs to the Orn/Lys/Arg decarboxylase class-II family. LysA subfamily.</text>
</comment>
<sequence>MVSTLSSSTQATPVVSPNQSLYPLTSRTNSQGHLEIGGCDVVELVQEFGSPLYILDEWTLRRACQLYRDTLAQCYGGTSQVLYATKAWNCLAICALALQEGLGLDVASGGELYTALQAGAKGEDLYLHGNAKSVEELKMALEVGCTVVVDSLFELEQLAALATPEQPARLLLRINPGIDVHTHEYIRTGQTDSKFGIGQFQLPQAFEFLSQHLQLRCVGFHAHIGSQIFDLQGHRDLVGVLAQIWRQGLHKGLPLQELNVGGGLGIRYVESDDPPSIPAWVETVATAVQQGFGLAGIPLPKLLCEPGRSLIGPAAVTAYTLGGQKGIPASDDLPEGRTYITIDGGMSDNPRPMTYQARYTARLANRPEAEPTQLVTVAGKHCESGDVLLRDIRLPDPVAGEVLVVLATGAYNYSMASNYNRYPRPAAVLVNEGQAQLILRRETYADLIRQDLLPERLLR</sequence>
<comment type="catalytic activity">
    <reaction evidence="5 7">
        <text>meso-2,6-diaminopimelate + H(+) = L-lysine + CO2</text>
        <dbReference type="Rhea" id="RHEA:15101"/>
        <dbReference type="ChEBI" id="CHEBI:15378"/>
        <dbReference type="ChEBI" id="CHEBI:16526"/>
        <dbReference type="ChEBI" id="CHEBI:32551"/>
        <dbReference type="ChEBI" id="CHEBI:57791"/>
        <dbReference type="EC" id="4.1.1.20"/>
    </reaction>
</comment>
<dbReference type="Gene3D" id="3.20.20.10">
    <property type="entry name" value="Alanine racemase"/>
    <property type="match status" value="1"/>
</dbReference>
<evidence type="ECO:0000256" key="4">
    <source>
        <dbReference type="ARBA" id="ARBA00023239"/>
    </source>
</evidence>